<evidence type="ECO:0000313" key="3">
    <source>
        <dbReference type="EMBL" id="ODV70156.1"/>
    </source>
</evidence>
<gene>
    <name evidence="3" type="ORF">HYPBUDRAFT_103852</name>
</gene>
<dbReference type="InterPro" id="IPR000504">
    <property type="entry name" value="RRM_dom"/>
</dbReference>
<keyword evidence="1" id="KW-0694">RNA-binding</keyword>
<keyword evidence="4" id="KW-1185">Reference proteome</keyword>
<dbReference type="OrthoDB" id="4083013at2759"/>
<evidence type="ECO:0000313" key="4">
    <source>
        <dbReference type="Proteomes" id="UP000095085"/>
    </source>
</evidence>
<evidence type="ECO:0000259" key="2">
    <source>
        <dbReference type="PROSITE" id="PS50102"/>
    </source>
</evidence>
<dbReference type="SUPFAM" id="SSF54928">
    <property type="entry name" value="RNA-binding domain, RBD"/>
    <property type="match status" value="2"/>
</dbReference>
<dbReference type="STRING" id="984485.A0A1E4RSF3"/>
<accession>A0A1E4RSF3</accession>
<name>A0A1E4RSF3_9ASCO</name>
<sequence length="500" mass="58832">MINEEVIQCGHKEAGDEIVKYLNELKKEYQLDYSNFISHPGNLFIKPLNRGSDEEQIREYFNNHCKYKSLKEINIFDSSNSEDEFAILKFSNHLDVDYLLDHLNCSINPFHTNSSIYLNRYLSKKERKLNDQQQNQPLPPLSSDYKYNSIILEDLDDFFPNSLTLNTFNEFINKFEIFNPIESIYIPIQSINDQGLISPPKFAFISFINHYKMDENILKILYFLTNLNFEEFMHFEPDQIYSIEEDLNLSEEEPVHPEGLKIAISQHKHNHYLYQIISKNQLFLYNINNQVSIGYLNVPIHKSIIAKFSKSSNLQETNVYVNNFAIIFQNNDDLWNKFWIQFGSNIKSAKIIKLNHNYSKTDDQIRKIGFVFYSSFKMALRAILLTNNKTLINPSNNQIINIQTSFAIQKTTNNRPKFQKNLSLPVYQDSNYFFHSNFNNDPAMIPRHSHTGVPDETFVAAPPHPPPPPPHLAYYNPLLMFNYSFVPDDFYYYPFQYENL</sequence>
<protein>
    <recommendedName>
        <fullName evidence="2">RRM domain-containing protein</fullName>
    </recommendedName>
</protein>
<organism evidence="3 4">
    <name type="scientific">Hyphopichia burtonii NRRL Y-1933</name>
    <dbReference type="NCBI Taxonomy" id="984485"/>
    <lineage>
        <taxon>Eukaryota</taxon>
        <taxon>Fungi</taxon>
        <taxon>Dikarya</taxon>
        <taxon>Ascomycota</taxon>
        <taxon>Saccharomycotina</taxon>
        <taxon>Pichiomycetes</taxon>
        <taxon>Debaryomycetaceae</taxon>
        <taxon>Hyphopichia</taxon>
    </lineage>
</organism>
<evidence type="ECO:0000256" key="1">
    <source>
        <dbReference type="PROSITE-ProRule" id="PRU00176"/>
    </source>
</evidence>
<dbReference type="Proteomes" id="UP000095085">
    <property type="component" value="Unassembled WGS sequence"/>
</dbReference>
<feature type="domain" description="RRM" evidence="2">
    <location>
        <begin position="41"/>
        <end position="104"/>
    </location>
</feature>
<dbReference type="GO" id="GO:0003723">
    <property type="term" value="F:RNA binding"/>
    <property type="evidence" value="ECO:0007669"/>
    <property type="project" value="UniProtKB-UniRule"/>
</dbReference>
<dbReference type="PROSITE" id="PS50102">
    <property type="entry name" value="RRM"/>
    <property type="match status" value="1"/>
</dbReference>
<dbReference type="AlphaFoldDB" id="A0A1E4RSF3"/>
<proteinExistence type="predicted"/>
<dbReference type="CDD" id="cd00590">
    <property type="entry name" value="RRM_SF"/>
    <property type="match status" value="1"/>
</dbReference>
<reference evidence="4" key="1">
    <citation type="submission" date="2016-05" db="EMBL/GenBank/DDBJ databases">
        <title>Comparative genomics of biotechnologically important yeasts.</title>
        <authorList>
            <consortium name="DOE Joint Genome Institute"/>
            <person name="Riley R."/>
            <person name="Haridas S."/>
            <person name="Wolfe K.H."/>
            <person name="Lopes M.R."/>
            <person name="Hittinger C.T."/>
            <person name="Goker M."/>
            <person name="Salamov A."/>
            <person name="Wisecaver J."/>
            <person name="Long T.M."/>
            <person name="Aerts A.L."/>
            <person name="Barry K."/>
            <person name="Choi C."/>
            <person name="Clum A."/>
            <person name="Coughlan A.Y."/>
            <person name="Deshpande S."/>
            <person name="Douglass A.P."/>
            <person name="Hanson S.J."/>
            <person name="Klenk H.-P."/>
            <person name="Labutti K."/>
            <person name="Lapidus A."/>
            <person name="Lindquist E."/>
            <person name="Lipzen A."/>
            <person name="Meier-Kolthoff J.P."/>
            <person name="Ohm R.A."/>
            <person name="Otillar R.P."/>
            <person name="Pangilinan J."/>
            <person name="Peng Y."/>
            <person name="Rokas A."/>
            <person name="Rosa C.A."/>
            <person name="Scheuner C."/>
            <person name="Sibirny A.A."/>
            <person name="Slot J.C."/>
            <person name="Stielow J.B."/>
            <person name="Sun H."/>
            <person name="Kurtzman C.P."/>
            <person name="Blackwell M."/>
            <person name="Grigoriev I.V."/>
            <person name="Jeffries T.W."/>
        </authorList>
    </citation>
    <scope>NUCLEOTIDE SEQUENCE [LARGE SCALE GENOMIC DNA]</scope>
    <source>
        <strain evidence="4">NRRL Y-1933</strain>
    </source>
</reference>
<dbReference type="EMBL" id="KV454538">
    <property type="protein sequence ID" value="ODV70156.1"/>
    <property type="molecule type" value="Genomic_DNA"/>
</dbReference>
<dbReference type="GeneID" id="30992853"/>
<dbReference type="RefSeq" id="XP_020079223.1">
    <property type="nucleotide sequence ID" value="XM_020218303.1"/>
</dbReference>
<dbReference type="InterPro" id="IPR035979">
    <property type="entry name" value="RBD_domain_sf"/>
</dbReference>